<evidence type="ECO:0000256" key="1">
    <source>
        <dbReference type="HAMAP-Rule" id="MF_00652"/>
    </source>
</evidence>
<evidence type="ECO:0000313" key="3">
    <source>
        <dbReference type="Proteomes" id="UP001268089"/>
    </source>
</evidence>
<dbReference type="NCBIfam" id="NF002541">
    <property type="entry name" value="PRK02101.1-1"/>
    <property type="match status" value="1"/>
</dbReference>
<organism evidence="2 3">
    <name type="scientific">Rhodoferax saidenbachensis</name>
    <dbReference type="NCBI Taxonomy" id="1484693"/>
    <lineage>
        <taxon>Bacteria</taxon>
        <taxon>Pseudomonadati</taxon>
        <taxon>Pseudomonadota</taxon>
        <taxon>Betaproteobacteria</taxon>
        <taxon>Burkholderiales</taxon>
        <taxon>Comamonadaceae</taxon>
        <taxon>Rhodoferax</taxon>
    </lineage>
</organism>
<dbReference type="HAMAP" id="MF_00652">
    <property type="entry name" value="UPF0246"/>
    <property type="match status" value="1"/>
</dbReference>
<dbReference type="EMBL" id="JAVDXO010000014">
    <property type="protein sequence ID" value="MDR7308802.1"/>
    <property type="molecule type" value="Genomic_DNA"/>
</dbReference>
<keyword evidence="3" id="KW-1185">Reference proteome</keyword>
<name>A0ABU1ZTC1_9BURK</name>
<comment type="similarity">
    <text evidence="1">Belongs to the UPF0246 family.</text>
</comment>
<reference evidence="2 3" key="1">
    <citation type="submission" date="2023-07" db="EMBL/GenBank/DDBJ databases">
        <title>Sorghum-associated microbial communities from plants grown in Nebraska, USA.</title>
        <authorList>
            <person name="Schachtman D."/>
        </authorList>
    </citation>
    <scope>NUCLEOTIDE SEQUENCE [LARGE SCALE GENOMIC DNA]</scope>
    <source>
        <strain evidence="2 3">BE308</strain>
    </source>
</reference>
<dbReference type="RefSeq" id="WP_310346685.1">
    <property type="nucleotide sequence ID" value="NZ_JAVDXO010000014.1"/>
</dbReference>
<sequence length="257" mass="28996">MLFLLSPAKSLDYDTPLSGQPHTAPLFVKQSKELIGMLREYSPQQISTLMDLSDKLSTLNVARYAAWSSRATPKNARQAVLAFDGDVYDGLQAKTLGAEDLAWAQDHLCILSGLYGVLRPLDLMQPYRLEMGTTLKGPHGSNLYHFWGRQIADYLNTRLRKDASPVVINLASNEYFKSVDTKALKGRVVECVFQEYKDGQYKVISFFAKKARGLMARYAIEHRLMTPEQLRSFDVDGYAYAAAESTPERLVFRRKVA</sequence>
<dbReference type="PANTHER" id="PTHR30283:SF4">
    <property type="entry name" value="PEROXIDE STRESS RESISTANCE PROTEIN YAAA"/>
    <property type="match status" value="1"/>
</dbReference>
<dbReference type="Proteomes" id="UP001268089">
    <property type="component" value="Unassembled WGS sequence"/>
</dbReference>
<gene>
    <name evidence="2" type="ORF">J2X15_004124</name>
</gene>
<dbReference type="NCBIfam" id="NF002542">
    <property type="entry name" value="PRK02101.1-3"/>
    <property type="match status" value="1"/>
</dbReference>
<comment type="caution">
    <text evidence="2">The sequence shown here is derived from an EMBL/GenBank/DDBJ whole genome shotgun (WGS) entry which is preliminary data.</text>
</comment>
<dbReference type="InterPro" id="IPR005583">
    <property type="entry name" value="YaaA"/>
</dbReference>
<protein>
    <recommendedName>
        <fullName evidence="1">UPF0246 protein J2X15_004124</fullName>
    </recommendedName>
</protein>
<dbReference type="PANTHER" id="PTHR30283">
    <property type="entry name" value="PEROXIDE STRESS RESPONSE PROTEIN YAAA"/>
    <property type="match status" value="1"/>
</dbReference>
<accession>A0ABU1ZTC1</accession>
<evidence type="ECO:0000313" key="2">
    <source>
        <dbReference type="EMBL" id="MDR7308802.1"/>
    </source>
</evidence>
<dbReference type="Pfam" id="PF03883">
    <property type="entry name" value="H2O2_YaaD"/>
    <property type="match status" value="1"/>
</dbReference>
<proteinExistence type="inferred from homology"/>